<dbReference type="Proteomes" id="UP000479190">
    <property type="component" value="Unassembled WGS sequence"/>
</dbReference>
<dbReference type="OrthoDB" id="550309at2759"/>
<name>A0A6H5HY44_9HYME</name>
<reference evidence="2 3" key="1">
    <citation type="submission" date="2020-02" db="EMBL/GenBank/DDBJ databases">
        <authorList>
            <person name="Ferguson B K."/>
        </authorList>
    </citation>
    <scope>NUCLEOTIDE SEQUENCE [LARGE SCALE GENOMIC DNA]</scope>
</reference>
<accession>A0A6H5HY44</accession>
<evidence type="ECO:0000313" key="3">
    <source>
        <dbReference type="Proteomes" id="UP000479190"/>
    </source>
</evidence>
<feature type="region of interest" description="Disordered" evidence="1">
    <location>
        <begin position="1"/>
        <end position="22"/>
    </location>
</feature>
<proteinExistence type="predicted"/>
<feature type="non-terminal residue" evidence="2">
    <location>
        <position position="410"/>
    </location>
</feature>
<feature type="region of interest" description="Disordered" evidence="1">
    <location>
        <begin position="117"/>
        <end position="209"/>
    </location>
</feature>
<organism evidence="2 3">
    <name type="scientific">Trichogramma brassicae</name>
    <dbReference type="NCBI Taxonomy" id="86971"/>
    <lineage>
        <taxon>Eukaryota</taxon>
        <taxon>Metazoa</taxon>
        <taxon>Ecdysozoa</taxon>
        <taxon>Arthropoda</taxon>
        <taxon>Hexapoda</taxon>
        <taxon>Insecta</taxon>
        <taxon>Pterygota</taxon>
        <taxon>Neoptera</taxon>
        <taxon>Endopterygota</taxon>
        <taxon>Hymenoptera</taxon>
        <taxon>Apocrita</taxon>
        <taxon>Proctotrupomorpha</taxon>
        <taxon>Chalcidoidea</taxon>
        <taxon>Trichogrammatidae</taxon>
        <taxon>Trichogramma</taxon>
    </lineage>
</organism>
<evidence type="ECO:0000313" key="2">
    <source>
        <dbReference type="EMBL" id="CAB0028531.1"/>
    </source>
</evidence>
<feature type="compositionally biased region" description="Low complexity" evidence="1">
    <location>
        <begin position="7"/>
        <end position="22"/>
    </location>
</feature>
<feature type="compositionally biased region" description="Basic and acidic residues" evidence="1">
    <location>
        <begin position="384"/>
        <end position="399"/>
    </location>
</feature>
<keyword evidence="3" id="KW-1185">Reference proteome</keyword>
<feature type="compositionally biased region" description="Polar residues" evidence="1">
    <location>
        <begin position="117"/>
        <end position="128"/>
    </location>
</feature>
<sequence>MLPGVNQQQQQQQHAQVADAAHAPAGLNGQFRNITPASPALKALNSQTPALRGLQPQSPALRSLQPQSPAFKGLQPQSPVFKGFKPQSPALKGLKPISPAVPLLRNAAVNSRISSPALSLHSDQSRSPVESPIKPPTIVAGLSNHVSSVPKLDQQSGQNHLSEAVPRTHSSNKRLRKEDSFDSADLASNKKLRHNGDSSKSQMDTSTELHNRGDCEAKHIVAAHRSLIYIVLPIVAITWEFTHFHLRSYLYQKGLRTLSLQSVILFKQQWPWMIPCLEVVRLKLCQKGPIVQECHRLNRAPRGARGYRGAARGVTRGSAYFGYRPTRRPRKYYHQQHHLSKSSTSQPGLLTSKDLMTINRGSDVKSLIGTEQPASQSQRRKRKINNDEECRSKRVKEGDSNSSSLEDDPE</sequence>
<feature type="region of interest" description="Disordered" evidence="1">
    <location>
        <begin position="363"/>
        <end position="410"/>
    </location>
</feature>
<dbReference type="AlphaFoldDB" id="A0A6H5HY44"/>
<protein>
    <submittedName>
        <fullName evidence="2">Uncharacterized protein</fullName>
    </submittedName>
</protein>
<dbReference type="EMBL" id="CADCXV010000158">
    <property type="protein sequence ID" value="CAB0028531.1"/>
    <property type="molecule type" value="Genomic_DNA"/>
</dbReference>
<gene>
    <name evidence="2" type="ORF">TBRA_LOCUS687</name>
</gene>
<evidence type="ECO:0000256" key="1">
    <source>
        <dbReference type="SAM" id="MobiDB-lite"/>
    </source>
</evidence>